<dbReference type="PROSITE" id="PS50048">
    <property type="entry name" value="ZN2_CY6_FUNGAL_2"/>
    <property type="match status" value="1"/>
</dbReference>
<feature type="compositionally biased region" description="Polar residues" evidence="5">
    <location>
        <begin position="109"/>
        <end position="127"/>
    </location>
</feature>
<dbReference type="GO" id="GO:0000981">
    <property type="term" value="F:DNA-binding transcription factor activity, RNA polymerase II-specific"/>
    <property type="evidence" value="ECO:0007669"/>
    <property type="project" value="InterPro"/>
</dbReference>
<dbReference type="CDD" id="cd00067">
    <property type="entry name" value="GAL4"/>
    <property type="match status" value="1"/>
</dbReference>
<dbReference type="Gene3D" id="4.10.240.10">
    <property type="entry name" value="Zn(2)-C6 fungal-type DNA-binding domain"/>
    <property type="match status" value="1"/>
</dbReference>
<name>I8I8M4_ASPO3</name>
<dbReference type="GO" id="GO:0008270">
    <property type="term" value="F:zinc ion binding"/>
    <property type="evidence" value="ECO:0007669"/>
    <property type="project" value="InterPro"/>
</dbReference>
<keyword evidence="6" id="KW-0732">Signal</keyword>
<feature type="signal peptide" evidence="6">
    <location>
        <begin position="1"/>
        <end position="16"/>
    </location>
</feature>
<dbReference type="PANTHER" id="PTHR31644">
    <property type="entry name" value="TRANSCRIPTIONAL ACTIVATOR ARO80-RELATED"/>
    <property type="match status" value="1"/>
</dbReference>
<feature type="compositionally biased region" description="Basic and acidic residues" evidence="5">
    <location>
        <begin position="60"/>
        <end position="71"/>
    </location>
</feature>
<dbReference type="SUPFAM" id="SSF57701">
    <property type="entry name" value="Zn2/Cys6 DNA-binding domain"/>
    <property type="match status" value="1"/>
</dbReference>
<evidence type="ECO:0000256" key="5">
    <source>
        <dbReference type="SAM" id="MobiDB-lite"/>
    </source>
</evidence>
<evidence type="ECO:0000256" key="3">
    <source>
        <dbReference type="ARBA" id="ARBA00023163"/>
    </source>
</evidence>
<evidence type="ECO:0000313" key="8">
    <source>
        <dbReference type="EMBL" id="EIT73416.1"/>
    </source>
</evidence>
<reference evidence="8 9" key="1">
    <citation type="journal article" date="2012" name="Eukaryot. Cell">
        <title>Draft genome sequence of Aspergillus oryzae strain 3.042.</title>
        <authorList>
            <person name="Zhao G."/>
            <person name="Yao Y."/>
            <person name="Qi W."/>
            <person name="Wang C."/>
            <person name="Hou L."/>
            <person name="Zeng B."/>
            <person name="Cao X."/>
        </authorList>
    </citation>
    <scope>NUCLEOTIDE SEQUENCE [LARGE SCALE GENOMIC DNA]</scope>
    <source>
        <strain evidence="8 9">3.042</strain>
    </source>
</reference>
<dbReference type="GO" id="GO:0045944">
    <property type="term" value="P:positive regulation of transcription by RNA polymerase II"/>
    <property type="evidence" value="ECO:0007669"/>
    <property type="project" value="TreeGrafter"/>
</dbReference>
<comment type="caution">
    <text evidence="8">The sequence shown here is derived from an EMBL/GenBank/DDBJ whole genome shotgun (WGS) entry which is preliminary data.</text>
</comment>
<dbReference type="GO" id="GO:0005634">
    <property type="term" value="C:nucleus"/>
    <property type="evidence" value="ECO:0007669"/>
    <property type="project" value="TreeGrafter"/>
</dbReference>
<dbReference type="SMART" id="SM00066">
    <property type="entry name" value="GAL4"/>
    <property type="match status" value="1"/>
</dbReference>
<dbReference type="AlphaFoldDB" id="I8I8M4"/>
<dbReference type="Proteomes" id="UP000002812">
    <property type="component" value="Unassembled WGS sequence"/>
</dbReference>
<feature type="region of interest" description="Disordered" evidence="5">
    <location>
        <begin position="60"/>
        <end position="140"/>
    </location>
</feature>
<feature type="region of interest" description="Disordered" evidence="5">
    <location>
        <begin position="167"/>
        <end position="196"/>
    </location>
</feature>
<evidence type="ECO:0000256" key="2">
    <source>
        <dbReference type="ARBA" id="ARBA00023125"/>
    </source>
</evidence>
<dbReference type="GO" id="GO:0009074">
    <property type="term" value="P:aromatic amino acid family catabolic process"/>
    <property type="evidence" value="ECO:0007669"/>
    <property type="project" value="TreeGrafter"/>
</dbReference>
<dbReference type="OrthoDB" id="2262349at2759"/>
<dbReference type="GO" id="GO:0003677">
    <property type="term" value="F:DNA binding"/>
    <property type="evidence" value="ECO:0007669"/>
    <property type="project" value="UniProtKB-KW"/>
</dbReference>
<reference evidence="9" key="2">
    <citation type="submission" date="2012-06" db="EMBL/GenBank/DDBJ databases">
        <title>Comparative genomic analyses of Aspergillus oryzae 3.042 and A. oryzae RIB40 for soy-sauce fermentation.</title>
        <authorList>
            <person name="Zhao G."/>
            <person name="Hou L."/>
            <person name="Wang C."/>
            <person name="Cao X."/>
        </authorList>
    </citation>
    <scope>NUCLEOTIDE SEQUENCE [LARGE SCALE GENOMIC DNA]</scope>
    <source>
        <strain evidence="9">3.042</strain>
    </source>
</reference>
<keyword evidence="1" id="KW-0805">Transcription regulation</keyword>
<feature type="chain" id="PRO_5003713496" evidence="6">
    <location>
        <begin position="17"/>
        <end position="250"/>
    </location>
</feature>
<dbReference type="InterPro" id="IPR001138">
    <property type="entry name" value="Zn2Cys6_DnaBD"/>
</dbReference>
<protein>
    <submittedName>
        <fullName evidence="8">Zn(II)2Cys6 transcription factor</fullName>
    </submittedName>
</protein>
<keyword evidence="4" id="KW-0539">Nucleus</keyword>
<gene>
    <name evidence="8" type="ORF">Ao3042_10745</name>
</gene>
<dbReference type="InterPro" id="IPR052780">
    <property type="entry name" value="AAA_Catabolism_Regulators"/>
</dbReference>
<accession>I8I8M4</accession>
<evidence type="ECO:0000256" key="1">
    <source>
        <dbReference type="ARBA" id="ARBA00023015"/>
    </source>
</evidence>
<evidence type="ECO:0000256" key="6">
    <source>
        <dbReference type="SAM" id="SignalP"/>
    </source>
</evidence>
<dbReference type="HOGENOM" id="CLU_097213_0_0_1"/>
<sequence length="250" mass="27276">MTFSSSFLFTISACLACRQRKAKCELGTGPDGLALGPPCAKCRREQRECVFSEKKAWERQKKRGELTRQSEEGTPLPARARPRLSSNPGISRDESHHVLSHGPSPLSYAEQNQDNGDSTLQSSPTEGSQRRRQSTSTLANSMMRTVVSSGNDALNILFEAAAAHSKEHGNGLSESSTPSRNARSSTGRSNNYESSLNQSIVPPEVLAKAAQPVEVSQASKEVLSVWGACRFVRMGWFTAREAVTFIDLFV</sequence>
<dbReference type="Pfam" id="PF00172">
    <property type="entry name" value="Zn_clus"/>
    <property type="match status" value="1"/>
</dbReference>
<feature type="compositionally biased region" description="Polar residues" evidence="5">
    <location>
        <begin position="172"/>
        <end position="196"/>
    </location>
</feature>
<proteinExistence type="predicted"/>
<evidence type="ECO:0000256" key="4">
    <source>
        <dbReference type="ARBA" id="ARBA00023242"/>
    </source>
</evidence>
<dbReference type="EMBL" id="AKHY01000201">
    <property type="protein sequence ID" value="EIT73416.1"/>
    <property type="molecule type" value="Genomic_DNA"/>
</dbReference>
<evidence type="ECO:0000313" key="9">
    <source>
        <dbReference type="Proteomes" id="UP000002812"/>
    </source>
</evidence>
<feature type="domain" description="Zn(2)-C6 fungal-type" evidence="7">
    <location>
        <begin position="13"/>
        <end position="51"/>
    </location>
</feature>
<dbReference type="InterPro" id="IPR036864">
    <property type="entry name" value="Zn2-C6_fun-type_DNA-bd_sf"/>
</dbReference>
<evidence type="ECO:0000259" key="7">
    <source>
        <dbReference type="PROSITE" id="PS50048"/>
    </source>
</evidence>
<dbReference type="PANTHER" id="PTHR31644:SF3">
    <property type="entry name" value="ZN(II)2CYS6 TRANSCRIPTION FACTOR (EUROFUNG)"/>
    <property type="match status" value="1"/>
</dbReference>
<keyword evidence="3" id="KW-0804">Transcription</keyword>
<keyword evidence="2" id="KW-0238">DNA-binding</keyword>
<organism evidence="8 9">
    <name type="scientific">Aspergillus oryzae (strain 3.042)</name>
    <name type="common">Yellow koji mold</name>
    <dbReference type="NCBI Taxonomy" id="1160506"/>
    <lineage>
        <taxon>Eukaryota</taxon>
        <taxon>Fungi</taxon>
        <taxon>Dikarya</taxon>
        <taxon>Ascomycota</taxon>
        <taxon>Pezizomycotina</taxon>
        <taxon>Eurotiomycetes</taxon>
        <taxon>Eurotiomycetidae</taxon>
        <taxon>Eurotiales</taxon>
        <taxon>Aspergillaceae</taxon>
        <taxon>Aspergillus</taxon>
        <taxon>Aspergillus subgen. Circumdati</taxon>
    </lineage>
</organism>